<protein>
    <submittedName>
        <fullName evidence="2">Uncharacterized protein</fullName>
    </submittedName>
</protein>
<dbReference type="AlphaFoldDB" id="A0A6S6U3C4"/>
<gene>
    <name evidence="2" type="ORF">HELGO_WM60725</name>
</gene>
<organism evidence="2">
    <name type="scientific">uncultured Sulfurovum sp</name>
    <dbReference type="NCBI Taxonomy" id="269237"/>
    <lineage>
        <taxon>Bacteria</taxon>
        <taxon>Pseudomonadati</taxon>
        <taxon>Campylobacterota</taxon>
        <taxon>Epsilonproteobacteria</taxon>
        <taxon>Campylobacterales</taxon>
        <taxon>Sulfurovaceae</taxon>
        <taxon>Sulfurovum</taxon>
        <taxon>environmental samples</taxon>
    </lineage>
</organism>
<accession>A0A6S6U3C4</accession>
<dbReference type="SUPFAM" id="SSF48452">
    <property type="entry name" value="TPR-like"/>
    <property type="match status" value="1"/>
</dbReference>
<reference evidence="2" key="1">
    <citation type="submission" date="2020-01" db="EMBL/GenBank/DDBJ databases">
        <authorList>
            <person name="Meier V. D."/>
            <person name="Meier V D."/>
        </authorList>
    </citation>
    <scope>NUCLEOTIDE SEQUENCE</scope>
    <source>
        <strain evidence="2">HLG_WM_MAG_03</strain>
    </source>
</reference>
<name>A0A6S6U3C4_9BACT</name>
<evidence type="ECO:0000256" key="1">
    <source>
        <dbReference type="SAM" id="Coils"/>
    </source>
</evidence>
<dbReference type="Gene3D" id="1.25.40.10">
    <property type="entry name" value="Tetratricopeptide repeat domain"/>
    <property type="match status" value="1"/>
</dbReference>
<sequence length="290" mass="34230">MNKYEIEEYFSLFSKNVQLQKVIKSIDYSTSHNVDMLNLSSSTTLNLLLEYINRELHLLANEKEIVILSIAQGLDYFFERLEYLYKRVREEKETKFLFVFDFTFLDDIADAEYVFTMVNKERNLILERLDSPILLIVPKVLKPVFAYSASDFWSVNKLTVNVHLDSIEAKKEPMVDDENSVNLDNDQKIKYEKQLKNAEKRLEDSNVSSQRYYLIILLEVADYHKSSHDFEYAMQLYQKALFQARKSRERRPDSIEAKRDLSISLNKIADIYLQKGKVEEALKHYQESLA</sequence>
<dbReference type="InterPro" id="IPR011990">
    <property type="entry name" value="TPR-like_helical_dom_sf"/>
</dbReference>
<dbReference type="EMBL" id="CACVAR010000376">
    <property type="protein sequence ID" value="CAA6824797.1"/>
    <property type="molecule type" value="Genomic_DNA"/>
</dbReference>
<proteinExistence type="predicted"/>
<dbReference type="PROSITE" id="PS50293">
    <property type="entry name" value="TPR_REGION"/>
    <property type="match status" value="1"/>
</dbReference>
<feature type="non-terminal residue" evidence="2">
    <location>
        <position position="290"/>
    </location>
</feature>
<evidence type="ECO:0000313" key="2">
    <source>
        <dbReference type="EMBL" id="CAA6824797.1"/>
    </source>
</evidence>
<keyword evidence="1" id="KW-0175">Coiled coil</keyword>
<feature type="coiled-coil region" evidence="1">
    <location>
        <begin position="181"/>
        <end position="208"/>
    </location>
</feature>